<accession>A0A1F7SK87</accession>
<name>A0A1F7SK87_9BACT</name>
<proteinExistence type="predicted"/>
<evidence type="ECO:0000313" key="4">
    <source>
        <dbReference type="Proteomes" id="UP000178082"/>
    </source>
</evidence>
<dbReference type="InterPro" id="IPR007813">
    <property type="entry name" value="PilN"/>
</dbReference>
<protein>
    <recommendedName>
        <fullName evidence="5">Fimbrial assembly protein</fullName>
    </recommendedName>
</protein>
<dbReference type="EMBL" id="MGDI01000016">
    <property type="protein sequence ID" value="OGL54175.1"/>
    <property type="molecule type" value="Genomic_DNA"/>
</dbReference>
<keyword evidence="2" id="KW-0812">Transmembrane</keyword>
<dbReference type="GO" id="GO:0043683">
    <property type="term" value="P:type IV pilus assembly"/>
    <property type="evidence" value="ECO:0007669"/>
    <property type="project" value="TreeGrafter"/>
</dbReference>
<evidence type="ECO:0000256" key="2">
    <source>
        <dbReference type="SAM" id="Phobius"/>
    </source>
</evidence>
<comment type="caution">
    <text evidence="3">The sequence shown here is derived from an EMBL/GenBank/DDBJ whole genome shotgun (WGS) entry which is preliminary data.</text>
</comment>
<sequence length="210" mass="23607">MIKINLLPYPEELKKARANTEISIFFAVLLVICLGLFLFQKSRRAVVNQLMANISEINANVDKLKDVDPIHTEIITEKDKVKVKLDAINAVTKAKRNPIKHLDELTAITPDTVWLVKFSLHGSNISMDCKSMSYYDVSRFYNNIVDSKCFNIDKFPSVAEGEKFGDKPIYQFSLSCIAEWMVLEEPARAPEDANKKGNAVAGQIPQGNKS</sequence>
<evidence type="ECO:0000256" key="1">
    <source>
        <dbReference type="SAM" id="MobiDB-lite"/>
    </source>
</evidence>
<organism evidence="3 4">
    <name type="scientific">Candidatus Schekmanbacteria bacterium RIFCSPLOWO2_12_FULL_38_15</name>
    <dbReference type="NCBI Taxonomy" id="1817883"/>
    <lineage>
        <taxon>Bacteria</taxon>
        <taxon>Candidatus Schekmaniibacteriota</taxon>
    </lineage>
</organism>
<dbReference type="PANTHER" id="PTHR40278">
    <property type="entry name" value="DNA UTILIZATION PROTEIN HOFN"/>
    <property type="match status" value="1"/>
</dbReference>
<feature type="transmembrane region" description="Helical" evidence="2">
    <location>
        <begin position="22"/>
        <end position="39"/>
    </location>
</feature>
<gene>
    <name evidence="3" type="ORF">A3G31_05280</name>
</gene>
<keyword evidence="2" id="KW-0472">Membrane</keyword>
<feature type="region of interest" description="Disordered" evidence="1">
    <location>
        <begin position="189"/>
        <end position="210"/>
    </location>
</feature>
<dbReference type="STRING" id="1817883.A3G31_05280"/>
<keyword evidence="2" id="KW-1133">Transmembrane helix</keyword>
<dbReference type="InterPro" id="IPR052534">
    <property type="entry name" value="Extracell_DNA_Util/SecSys_Comp"/>
</dbReference>
<dbReference type="Pfam" id="PF05137">
    <property type="entry name" value="PilN"/>
    <property type="match status" value="1"/>
</dbReference>
<dbReference type="GO" id="GO:0043107">
    <property type="term" value="P:type IV pilus-dependent motility"/>
    <property type="evidence" value="ECO:0007669"/>
    <property type="project" value="TreeGrafter"/>
</dbReference>
<dbReference type="PANTHER" id="PTHR40278:SF2">
    <property type="entry name" value="TYPE IV PILUS INNER MEMBRANE COMPONENT PILN"/>
    <property type="match status" value="1"/>
</dbReference>
<reference evidence="3 4" key="1">
    <citation type="journal article" date="2016" name="Nat. Commun.">
        <title>Thousands of microbial genomes shed light on interconnected biogeochemical processes in an aquifer system.</title>
        <authorList>
            <person name="Anantharaman K."/>
            <person name="Brown C.T."/>
            <person name="Hug L.A."/>
            <person name="Sharon I."/>
            <person name="Castelle C.J."/>
            <person name="Probst A.J."/>
            <person name="Thomas B.C."/>
            <person name="Singh A."/>
            <person name="Wilkins M.J."/>
            <person name="Karaoz U."/>
            <person name="Brodie E.L."/>
            <person name="Williams K.H."/>
            <person name="Hubbard S.S."/>
            <person name="Banfield J.F."/>
        </authorList>
    </citation>
    <scope>NUCLEOTIDE SEQUENCE [LARGE SCALE GENOMIC DNA]</scope>
</reference>
<dbReference type="AlphaFoldDB" id="A0A1F7SK87"/>
<dbReference type="Proteomes" id="UP000178082">
    <property type="component" value="Unassembled WGS sequence"/>
</dbReference>
<evidence type="ECO:0008006" key="5">
    <source>
        <dbReference type="Google" id="ProtNLM"/>
    </source>
</evidence>
<evidence type="ECO:0000313" key="3">
    <source>
        <dbReference type="EMBL" id="OGL54175.1"/>
    </source>
</evidence>